<keyword evidence="2" id="KW-1185">Reference proteome</keyword>
<evidence type="ECO:0000313" key="2">
    <source>
        <dbReference type="Proteomes" id="UP000316777"/>
    </source>
</evidence>
<protein>
    <submittedName>
        <fullName evidence="1">Uncharacterized protein</fullName>
    </submittedName>
</protein>
<proteinExistence type="predicted"/>
<accession>A0A514DDQ1</accession>
<sequence length="220" mass="24197">MSTCFVRPQGDTMTTTTATPTPRTIAELRKHDGPIYMANNTANRVHCHEQLGDHRVDFELDPVGGEDSIQMVPKMALEVRGIQKMWRNGDLTVSTDESMEEQITLLIDRNIKTPQDRLNGIMAASGDGATLQVEGSANGKNLTEKACLECGAYDPKTGVLLRGRVVMRVSDVEEGVAPLCATHQHLSTQWAGRQVLADTDETPHWEFDKVSLTAPVREQG</sequence>
<gene>
    <name evidence="1" type="primary">60</name>
    <name evidence="1" type="ORF">SEA_PHRAPPUCCINO_60</name>
</gene>
<evidence type="ECO:0000313" key="1">
    <source>
        <dbReference type="EMBL" id="QDH91735.1"/>
    </source>
</evidence>
<dbReference type="GeneID" id="64766981"/>
<dbReference type="Proteomes" id="UP000316777">
    <property type="component" value="Segment"/>
</dbReference>
<name>A0A514DDQ1_9CAUD</name>
<dbReference type="KEGG" id="vg:64766981"/>
<organism evidence="1 2">
    <name type="scientific">Mycobacterium phage Phrappuccino</name>
    <dbReference type="NCBI Taxonomy" id="2591223"/>
    <lineage>
        <taxon>Viruses</taxon>
        <taxon>Duplodnaviria</taxon>
        <taxon>Heunggongvirae</taxon>
        <taxon>Uroviricota</taxon>
        <taxon>Caudoviricetes</taxon>
        <taxon>Phrappuccinovirus</taxon>
        <taxon>Phrappuccinovirus phrappuccino</taxon>
        <taxon>Phreappuccinovirus Phrappuccino</taxon>
    </lineage>
</organism>
<reference evidence="1 2" key="1">
    <citation type="submission" date="2019-05" db="EMBL/GenBank/DDBJ databases">
        <authorList>
            <person name="Pope W.H."/>
            <person name="Garlena R.A."/>
            <person name="Russell D.A."/>
            <person name="Jacobs-Sera D."/>
            <person name="Hatfull G.F."/>
        </authorList>
    </citation>
    <scope>NUCLEOTIDE SEQUENCE [LARGE SCALE GENOMIC DNA]</scope>
</reference>
<dbReference type="RefSeq" id="YP_010059749.1">
    <property type="nucleotide sequence ID" value="NC_054727.1"/>
</dbReference>
<dbReference type="EMBL" id="MK937592">
    <property type="protein sequence ID" value="QDH91735.1"/>
    <property type="molecule type" value="Genomic_DNA"/>
</dbReference>